<organism evidence="3 4">
    <name type="scientific">Nocardia halotolerans</name>
    <dbReference type="NCBI Taxonomy" id="1755878"/>
    <lineage>
        <taxon>Bacteria</taxon>
        <taxon>Bacillati</taxon>
        <taxon>Actinomycetota</taxon>
        <taxon>Actinomycetes</taxon>
        <taxon>Mycobacteriales</taxon>
        <taxon>Nocardiaceae</taxon>
        <taxon>Nocardia</taxon>
    </lineage>
</organism>
<keyword evidence="2" id="KW-0812">Transmembrane</keyword>
<protein>
    <submittedName>
        <fullName evidence="3">Uncharacterized protein</fullName>
    </submittedName>
</protein>
<sequence length="118" mass="12462">MSSTLTQMIVIVSFAGAVLLLAVLMRVLTTNQRRRGLPAGFMKLYGFVALGGFALLLVALDVEPEDQGIKIAAFTLLGIVAGYLAGSPDADRKEETTDPLPADDDAREDKAPAEVAAK</sequence>
<comment type="caution">
    <text evidence="3">The sequence shown here is derived from an EMBL/GenBank/DDBJ whole genome shotgun (WGS) entry which is preliminary data.</text>
</comment>
<proteinExistence type="predicted"/>
<evidence type="ECO:0000256" key="1">
    <source>
        <dbReference type="SAM" id="MobiDB-lite"/>
    </source>
</evidence>
<gene>
    <name evidence="3" type="ORF">ACFO5K_22770</name>
</gene>
<dbReference type="EMBL" id="JBHSDL010000028">
    <property type="protein sequence ID" value="MFC4376916.1"/>
    <property type="molecule type" value="Genomic_DNA"/>
</dbReference>
<evidence type="ECO:0000313" key="4">
    <source>
        <dbReference type="Proteomes" id="UP001595844"/>
    </source>
</evidence>
<feature type="transmembrane region" description="Helical" evidence="2">
    <location>
        <begin position="68"/>
        <end position="86"/>
    </location>
</feature>
<evidence type="ECO:0000256" key="2">
    <source>
        <dbReference type="SAM" id="Phobius"/>
    </source>
</evidence>
<keyword evidence="2" id="KW-0472">Membrane</keyword>
<feature type="region of interest" description="Disordered" evidence="1">
    <location>
        <begin position="87"/>
        <end position="118"/>
    </location>
</feature>
<dbReference type="RefSeq" id="WP_378566635.1">
    <property type="nucleotide sequence ID" value="NZ_JBHSDL010000028.1"/>
</dbReference>
<feature type="transmembrane region" description="Helical" evidence="2">
    <location>
        <begin position="40"/>
        <end position="62"/>
    </location>
</feature>
<keyword evidence="4" id="KW-1185">Reference proteome</keyword>
<dbReference type="Proteomes" id="UP001595844">
    <property type="component" value="Unassembled WGS sequence"/>
</dbReference>
<feature type="compositionally biased region" description="Basic and acidic residues" evidence="1">
    <location>
        <begin position="107"/>
        <end position="118"/>
    </location>
</feature>
<evidence type="ECO:0000313" key="3">
    <source>
        <dbReference type="EMBL" id="MFC4376916.1"/>
    </source>
</evidence>
<feature type="transmembrane region" description="Helical" evidence="2">
    <location>
        <begin position="6"/>
        <end position="28"/>
    </location>
</feature>
<accession>A0ABV8VNQ6</accession>
<name>A0ABV8VNQ6_9NOCA</name>
<reference evidence="4" key="1">
    <citation type="journal article" date="2019" name="Int. J. Syst. Evol. Microbiol.">
        <title>The Global Catalogue of Microorganisms (GCM) 10K type strain sequencing project: providing services to taxonomists for standard genome sequencing and annotation.</title>
        <authorList>
            <consortium name="The Broad Institute Genomics Platform"/>
            <consortium name="The Broad Institute Genome Sequencing Center for Infectious Disease"/>
            <person name="Wu L."/>
            <person name="Ma J."/>
        </authorList>
    </citation>
    <scope>NUCLEOTIDE SEQUENCE [LARGE SCALE GENOMIC DNA]</scope>
    <source>
        <strain evidence="4">IBRC-M 10490</strain>
    </source>
</reference>
<keyword evidence="2" id="KW-1133">Transmembrane helix</keyword>